<dbReference type="EMBL" id="MRCA01000014">
    <property type="protein sequence ID" value="OKH11941.1"/>
    <property type="molecule type" value="Genomic_DNA"/>
</dbReference>
<comment type="caution">
    <text evidence="4">The sequence shown here is derived from an EMBL/GenBank/DDBJ whole genome shotgun (WGS) entry which is preliminary data.</text>
</comment>
<dbReference type="Pfam" id="PF00072">
    <property type="entry name" value="Response_reg"/>
    <property type="match status" value="1"/>
</dbReference>
<evidence type="ECO:0000256" key="1">
    <source>
        <dbReference type="ARBA" id="ARBA00022553"/>
    </source>
</evidence>
<dbReference type="InterPro" id="IPR001789">
    <property type="entry name" value="Sig_transdc_resp-reg_receiver"/>
</dbReference>
<reference evidence="4 5" key="1">
    <citation type="submission" date="2016-11" db="EMBL/GenBank/DDBJ databases">
        <title>Draft Genome Sequences of Nine Cyanobacterial Strains from Diverse Habitats.</title>
        <authorList>
            <person name="Zhu T."/>
            <person name="Hou S."/>
            <person name="Lu X."/>
            <person name="Hess W.R."/>
        </authorList>
    </citation>
    <scope>NUCLEOTIDE SEQUENCE [LARGE SCALE GENOMIC DNA]</scope>
    <source>
        <strain evidence="4 5">NIES-592</strain>
    </source>
</reference>
<feature type="modified residue" description="4-aspartylphosphate" evidence="2">
    <location>
        <position position="395"/>
    </location>
</feature>
<keyword evidence="5" id="KW-1185">Reference proteome</keyword>
<dbReference type="Proteomes" id="UP000186391">
    <property type="component" value="Unassembled WGS sequence"/>
</dbReference>
<dbReference type="SMART" id="SM00448">
    <property type="entry name" value="REC"/>
    <property type="match status" value="1"/>
</dbReference>
<accession>A0A1U7GV04</accession>
<proteinExistence type="predicted"/>
<feature type="domain" description="Response regulatory" evidence="3">
    <location>
        <begin position="346"/>
        <end position="462"/>
    </location>
</feature>
<evidence type="ECO:0000259" key="3">
    <source>
        <dbReference type="PROSITE" id="PS50110"/>
    </source>
</evidence>
<dbReference type="OrthoDB" id="9809318at2"/>
<dbReference type="AlphaFoldDB" id="A0A1U7GV04"/>
<organism evidence="4 5">
    <name type="scientific">Fischerella major NIES-592</name>
    <dbReference type="NCBI Taxonomy" id="210994"/>
    <lineage>
        <taxon>Bacteria</taxon>
        <taxon>Bacillati</taxon>
        <taxon>Cyanobacteriota</taxon>
        <taxon>Cyanophyceae</taxon>
        <taxon>Nostocales</taxon>
        <taxon>Hapalosiphonaceae</taxon>
        <taxon>Fischerella</taxon>
    </lineage>
</organism>
<dbReference type="InterPro" id="IPR050595">
    <property type="entry name" value="Bact_response_regulator"/>
</dbReference>
<dbReference type="InterPro" id="IPR024186">
    <property type="entry name" value="Sig_transdc_resp-reg_PatA"/>
</dbReference>
<gene>
    <name evidence="4" type="ORF">NIES592_19815</name>
</gene>
<evidence type="ECO:0000313" key="4">
    <source>
        <dbReference type="EMBL" id="OKH11941.1"/>
    </source>
</evidence>
<dbReference type="PANTHER" id="PTHR44591">
    <property type="entry name" value="STRESS RESPONSE REGULATOR PROTEIN 1"/>
    <property type="match status" value="1"/>
</dbReference>
<sequence>MNNYGTFTNLHPLSLLRQLSNCSDSTCLQALSNSVTWSIFIDQGKITFATHSIEPFDRLERHLRRLSHRIPTLTSEIRVQLRLLFEPDSYNQSIEYHSLNSEESISHQRPAEYQAICWLFSQKHLNPTQAAVLIQELAKEVIESFLLIKQGNYELKENPERMPIICRLDVGKLIERCQGRLQDWQSFAPHISSPYQRPYLRVKTLSSQTNLPEIQQNITEWIKGFSLRHLAVIINQDEIHVLKTLYPYILNGSILLHEPDPPFDKLPKTFEQVIENDHTNTLKNKELIDISSIENSNTKSQTNSQKLAQITQARRKKLQELTSPINVNPTLKQATPAPANIRKKYKIVSIDDSPTFLKEISRFLEEENFSVVTISDPLKAVMAVIRHKPDLILLDLNMEGIDGYELCRIIRNNSMFKETPIVMVTGSKGIIDKVRARFVGASGYLTKPFTRADLLKMVFMHLT</sequence>
<dbReference type="Pfam" id="PF14332">
    <property type="entry name" value="DUF4388"/>
    <property type="match status" value="1"/>
</dbReference>
<dbReference type="RefSeq" id="WP_073556680.1">
    <property type="nucleotide sequence ID" value="NZ_MRCA01000014.1"/>
</dbReference>
<dbReference type="InterPro" id="IPR011006">
    <property type="entry name" value="CheY-like_superfamily"/>
</dbReference>
<evidence type="ECO:0000256" key="2">
    <source>
        <dbReference type="PROSITE-ProRule" id="PRU00169"/>
    </source>
</evidence>
<dbReference type="SUPFAM" id="SSF52172">
    <property type="entry name" value="CheY-like"/>
    <property type="match status" value="1"/>
</dbReference>
<keyword evidence="1 2" id="KW-0597">Phosphoprotein</keyword>
<protein>
    <submittedName>
        <fullName evidence="4">Two-component system response regulator</fullName>
    </submittedName>
</protein>
<dbReference type="PIRSF" id="PIRSF005897">
    <property type="entry name" value="RR_PatA"/>
    <property type="match status" value="1"/>
</dbReference>
<dbReference type="PROSITE" id="PS50110">
    <property type="entry name" value="RESPONSE_REGULATORY"/>
    <property type="match status" value="1"/>
</dbReference>
<name>A0A1U7GV04_9CYAN</name>
<dbReference type="InterPro" id="IPR025497">
    <property type="entry name" value="PatA-like_N"/>
</dbReference>
<evidence type="ECO:0000313" key="5">
    <source>
        <dbReference type="Proteomes" id="UP000186391"/>
    </source>
</evidence>
<dbReference type="PANTHER" id="PTHR44591:SF23">
    <property type="entry name" value="CHEY SUBFAMILY"/>
    <property type="match status" value="1"/>
</dbReference>
<dbReference type="GO" id="GO:0000160">
    <property type="term" value="P:phosphorelay signal transduction system"/>
    <property type="evidence" value="ECO:0007669"/>
    <property type="project" value="InterPro"/>
</dbReference>
<dbReference type="Gene3D" id="3.40.50.2300">
    <property type="match status" value="1"/>
</dbReference>